<accession>E5Y8L8</accession>
<dbReference type="HOGENOM" id="CLU_1737631_0_0_7"/>
<dbReference type="NCBIfam" id="NF041942">
    <property type="entry name" value="DVU2496_dom"/>
    <property type="match status" value="1"/>
</dbReference>
<dbReference type="GeneID" id="78085666"/>
<dbReference type="EMBL" id="ADCP02000001">
    <property type="protein sequence ID" value="EFV43674.1"/>
    <property type="molecule type" value="Genomic_DNA"/>
</dbReference>
<evidence type="ECO:0000313" key="1">
    <source>
        <dbReference type="EMBL" id="EFV43674.1"/>
    </source>
</evidence>
<proteinExistence type="predicted"/>
<dbReference type="AlphaFoldDB" id="E5Y8L8"/>
<sequence length="133" mass="14952">MQYGSLSIGLALAACLGVSGCGEKRTLGEEPVPVQRSECGGIFVLAPASYMQYIQHDEATLLASEGRYEDLPVFCTEEMARMLEERLEHDHELLPGLWRVYRLEGVWEEDVVEVRPGEWRMRRPAQLIALSAS</sequence>
<protein>
    <recommendedName>
        <fullName evidence="3">Lipoprotein</fullName>
    </recommendedName>
</protein>
<gene>
    <name evidence="1" type="ORF">HMPREF0179_02536</name>
</gene>
<keyword evidence="2" id="KW-1185">Reference proteome</keyword>
<dbReference type="InterPro" id="IPR049649">
    <property type="entry name" value="DVU2496-like_C"/>
</dbReference>
<organism evidence="1 2">
    <name type="scientific">Bilophila wadsworthia (strain 3_1_6)</name>
    <dbReference type="NCBI Taxonomy" id="563192"/>
    <lineage>
        <taxon>Bacteria</taxon>
        <taxon>Pseudomonadati</taxon>
        <taxon>Thermodesulfobacteriota</taxon>
        <taxon>Desulfovibrionia</taxon>
        <taxon>Desulfovibrionales</taxon>
        <taxon>Desulfovibrionaceae</taxon>
        <taxon>Bilophila</taxon>
    </lineage>
</organism>
<reference evidence="1 2" key="2">
    <citation type="submission" date="2013-04" db="EMBL/GenBank/DDBJ databases">
        <title>The Genome Sequence of Bilophila wadsworthia 3_1_6.</title>
        <authorList>
            <consortium name="The Broad Institute Genomics Platform"/>
            <person name="Earl A."/>
            <person name="Ward D."/>
            <person name="Feldgarden M."/>
            <person name="Gevers D."/>
            <person name="Sibley C."/>
            <person name="Strauss J."/>
            <person name="Allen-Vercoe E."/>
            <person name="Walker B."/>
            <person name="Young S."/>
            <person name="Zeng Q."/>
            <person name="Gargeya S."/>
            <person name="Fitzgerald M."/>
            <person name="Haas B."/>
            <person name="Abouelleil A."/>
            <person name="Allen A.W."/>
            <person name="Alvarado L."/>
            <person name="Arachchi H.M."/>
            <person name="Berlin A.M."/>
            <person name="Chapman S.B."/>
            <person name="Gainer-Dewar J."/>
            <person name="Goldberg J."/>
            <person name="Griggs A."/>
            <person name="Gujja S."/>
            <person name="Hansen M."/>
            <person name="Howarth C."/>
            <person name="Imamovic A."/>
            <person name="Ireland A."/>
            <person name="Larimer J."/>
            <person name="McCowan C."/>
            <person name="Murphy C."/>
            <person name="Pearson M."/>
            <person name="Poon T.W."/>
            <person name="Priest M."/>
            <person name="Roberts A."/>
            <person name="Saif S."/>
            <person name="Shea T."/>
            <person name="Sisk P."/>
            <person name="Sykes S."/>
            <person name="Wortman J."/>
            <person name="Nusbaum C."/>
            <person name="Birren B."/>
        </authorList>
    </citation>
    <scope>NUCLEOTIDE SEQUENCE [LARGE SCALE GENOMIC DNA]</scope>
    <source>
        <strain evidence="1 2">3_1_6</strain>
    </source>
</reference>
<reference evidence="1 2" key="1">
    <citation type="submission" date="2010-10" db="EMBL/GenBank/DDBJ databases">
        <authorList>
            <consortium name="The Broad Institute Genome Sequencing Platform"/>
            <person name="Ward D."/>
            <person name="Earl A."/>
            <person name="Feldgarden M."/>
            <person name="Young S.K."/>
            <person name="Gargeya S."/>
            <person name="Zeng Q."/>
            <person name="Alvarado L."/>
            <person name="Berlin A."/>
            <person name="Bochicchio J."/>
            <person name="Chapman S.B."/>
            <person name="Chen Z."/>
            <person name="Freedman E."/>
            <person name="Gellesch M."/>
            <person name="Goldberg J."/>
            <person name="Griggs A."/>
            <person name="Gujja S."/>
            <person name="Heilman E."/>
            <person name="Heiman D."/>
            <person name="Howarth C."/>
            <person name="Mehta T."/>
            <person name="Neiman D."/>
            <person name="Pearson M."/>
            <person name="Roberts A."/>
            <person name="Saif S."/>
            <person name="Shea T."/>
            <person name="Shenoy N."/>
            <person name="Sisk P."/>
            <person name="Stolte C."/>
            <person name="Sykes S."/>
            <person name="White J."/>
            <person name="Yandava C."/>
            <person name="Allen-Vercoe E."/>
            <person name="Sibley C."/>
            <person name="Ambrose C.E."/>
            <person name="Strauss J."/>
            <person name="Daigneault M."/>
            <person name="Haas B."/>
            <person name="Nusbaum C."/>
            <person name="Birren B."/>
        </authorList>
    </citation>
    <scope>NUCLEOTIDE SEQUENCE [LARGE SCALE GENOMIC DNA]</scope>
    <source>
        <strain evidence="1 2">3_1_6</strain>
    </source>
</reference>
<dbReference type="STRING" id="563192.HMPREF0179_02536"/>
<comment type="caution">
    <text evidence="1">The sequence shown here is derived from an EMBL/GenBank/DDBJ whole genome shotgun (WGS) entry which is preliminary data.</text>
</comment>
<evidence type="ECO:0008006" key="3">
    <source>
        <dbReference type="Google" id="ProtNLM"/>
    </source>
</evidence>
<name>E5Y8L8_BILW3</name>
<dbReference type="Proteomes" id="UP000006034">
    <property type="component" value="Unassembled WGS sequence"/>
</dbReference>
<dbReference type="RefSeq" id="WP_005028400.1">
    <property type="nucleotide sequence ID" value="NZ_KE150238.1"/>
</dbReference>
<evidence type="ECO:0000313" key="2">
    <source>
        <dbReference type="Proteomes" id="UP000006034"/>
    </source>
</evidence>